<dbReference type="AlphaFoldDB" id="A0A934JXF0"/>
<reference evidence="1 2" key="1">
    <citation type="submission" date="2020-10" db="EMBL/GenBank/DDBJ databases">
        <title>Ca. Dormibacterota MAGs.</title>
        <authorList>
            <person name="Montgomery K."/>
        </authorList>
    </citation>
    <scope>NUCLEOTIDE SEQUENCE [LARGE SCALE GENOMIC DNA]</scope>
    <source>
        <strain evidence="1">SC8812_S17_18</strain>
    </source>
</reference>
<proteinExistence type="predicted"/>
<evidence type="ECO:0000313" key="2">
    <source>
        <dbReference type="Proteomes" id="UP000606991"/>
    </source>
</evidence>
<evidence type="ECO:0000313" key="1">
    <source>
        <dbReference type="EMBL" id="MBJ7594775.1"/>
    </source>
</evidence>
<protein>
    <submittedName>
        <fullName evidence="1">Uncharacterized protein</fullName>
    </submittedName>
</protein>
<comment type="caution">
    <text evidence="1">The sequence shown here is derived from an EMBL/GenBank/DDBJ whole genome shotgun (WGS) entry which is preliminary data.</text>
</comment>
<name>A0A934JXF0_9BACT</name>
<sequence>MPLRSGRYTLGPEHGTLLVITGREGGAAGMGPDLTLMVEVAIDVLL</sequence>
<accession>A0A934JXF0</accession>
<dbReference type="RefSeq" id="WP_337311268.1">
    <property type="nucleotide sequence ID" value="NZ_JAEKNS010000080.1"/>
</dbReference>
<organism evidence="1 2">
    <name type="scientific">Candidatus Aeolococcus gillhamiae</name>
    <dbReference type="NCBI Taxonomy" id="3127015"/>
    <lineage>
        <taxon>Bacteria</taxon>
        <taxon>Bacillati</taxon>
        <taxon>Candidatus Dormiibacterota</taxon>
        <taxon>Candidatus Dormibacteria</taxon>
        <taxon>Candidatus Aeolococcales</taxon>
        <taxon>Candidatus Aeolococcaceae</taxon>
        <taxon>Candidatus Aeolococcus</taxon>
    </lineage>
</organism>
<gene>
    <name evidence="1" type="ORF">JF886_07925</name>
</gene>
<dbReference type="EMBL" id="JAEKNS010000080">
    <property type="protein sequence ID" value="MBJ7594775.1"/>
    <property type="molecule type" value="Genomic_DNA"/>
</dbReference>
<dbReference type="Proteomes" id="UP000606991">
    <property type="component" value="Unassembled WGS sequence"/>
</dbReference>